<organism evidence="1">
    <name type="scientific">hydrothermal vent metagenome</name>
    <dbReference type="NCBI Taxonomy" id="652676"/>
    <lineage>
        <taxon>unclassified sequences</taxon>
        <taxon>metagenomes</taxon>
        <taxon>ecological metagenomes</taxon>
    </lineage>
</organism>
<proteinExistence type="predicted"/>
<dbReference type="EMBL" id="UOFX01000016">
    <property type="protein sequence ID" value="VAX06679.1"/>
    <property type="molecule type" value="Genomic_DNA"/>
</dbReference>
<protein>
    <recommendedName>
        <fullName evidence="2">Zinc ribbon-containing protein</fullName>
    </recommendedName>
</protein>
<dbReference type="Pfam" id="PF07295">
    <property type="entry name" value="DUF1451"/>
    <property type="match status" value="1"/>
</dbReference>
<evidence type="ECO:0008006" key="2">
    <source>
        <dbReference type="Google" id="ProtNLM"/>
    </source>
</evidence>
<reference evidence="1" key="1">
    <citation type="submission" date="2018-06" db="EMBL/GenBank/DDBJ databases">
        <authorList>
            <person name="Zhirakovskaya E."/>
        </authorList>
    </citation>
    <scope>NUCLEOTIDE SEQUENCE</scope>
</reference>
<dbReference type="InterPro" id="IPR009912">
    <property type="entry name" value="DUF1451"/>
</dbReference>
<sequence length="173" mass="19346">MTPNKTQDTIEHLVKAYETMLGRVNEAIESAEQATIPALKKNIEHAREKAIEVGELTREEAEKIGAYLERDMHDAGEFLAQTGEEFRTWARFDLELIEDRILEIFASVADKTRLELGALAERARQASLYRTGEITGPGTLLCTSCSKEIHFHKTGHIPPCAGCRGTEYRRAGS</sequence>
<accession>A0A3B1ALA2</accession>
<evidence type="ECO:0000313" key="1">
    <source>
        <dbReference type="EMBL" id="VAX06679.1"/>
    </source>
</evidence>
<gene>
    <name evidence="1" type="ORF">MNBD_GAMMA26-439</name>
</gene>
<dbReference type="AlphaFoldDB" id="A0A3B1ALA2"/>
<name>A0A3B1ALA2_9ZZZZ</name>